<keyword evidence="2" id="KW-1003">Cell membrane</keyword>
<dbReference type="PATRIC" id="fig|582680.7.peg.1116"/>
<evidence type="ECO:0000256" key="7">
    <source>
        <dbReference type="ARBA" id="ARBA00023136"/>
    </source>
</evidence>
<feature type="transmembrane region" description="Helical" evidence="8">
    <location>
        <begin position="379"/>
        <end position="398"/>
    </location>
</feature>
<evidence type="ECO:0000313" key="10">
    <source>
        <dbReference type="Proteomes" id="UP000033448"/>
    </source>
</evidence>
<dbReference type="GO" id="GO:0010041">
    <property type="term" value="P:response to iron(III) ion"/>
    <property type="evidence" value="ECO:0007669"/>
    <property type="project" value="TreeGrafter"/>
</dbReference>
<feature type="transmembrane region" description="Helical" evidence="8">
    <location>
        <begin position="135"/>
        <end position="154"/>
    </location>
</feature>
<gene>
    <name evidence="9" type="ORF">RL72_01078</name>
</gene>
<feature type="transmembrane region" description="Helical" evidence="8">
    <location>
        <begin position="84"/>
        <end position="104"/>
    </location>
</feature>
<keyword evidence="5 8" id="KW-0812">Transmembrane</keyword>
<keyword evidence="3" id="KW-0328">Glycosyltransferase</keyword>
<protein>
    <submittedName>
        <fullName evidence="9">Uncharacterized protein</fullName>
    </submittedName>
</protein>
<feature type="transmembrane region" description="Helical" evidence="8">
    <location>
        <begin position="21"/>
        <end position="47"/>
    </location>
</feature>
<evidence type="ECO:0000256" key="6">
    <source>
        <dbReference type="ARBA" id="ARBA00022989"/>
    </source>
</evidence>
<keyword evidence="4" id="KW-0808">Transferase</keyword>
<feature type="transmembrane region" description="Helical" evidence="8">
    <location>
        <begin position="353"/>
        <end position="372"/>
    </location>
</feature>
<dbReference type="GO" id="GO:0005886">
    <property type="term" value="C:plasma membrane"/>
    <property type="evidence" value="ECO:0007669"/>
    <property type="project" value="UniProtKB-SubCell"/>
</dbReference>
<evidence type="ECO:0000256" key="4">
    <source>
        <dbReference type="ARBA" id="ARBA00022679"/>
    </source>
</evidence>
<feature type="transmembrane region" description="Helical" evidence="8">
    <location>
        <begin position="161"/>
        <end position="182"/>
    </location>
</feature>
<name>A0A0F0KZP6_9MICO</name>
<evidence type="ECO:0000256" key="1">
    <source>
        <dbReference type="ARBA" id="ARBA00004651"/>
    </source>
</evidence>
<dbReference type="Proteomes" id="UP000033448">
    <property type="component" value="Unassembled WGS sequence"/>
</dbReference>
<sequence length="411" mass="42463">MSAREVPTGIRGSGRGTDRRTAIDVAVLCAATAALGAFAVFLVPAGLPYDEPAHWSNVLYLAHHRTLPVVGDPGVTYEGQQAPAYYAVAALLVGAFGSGSAGFIAVRLFGVLGAVLMTWLVARLLGRALPGRPAAIVSGTAFVALNPMLLVMSASVQNDTWSLVSGFAAMLVALGTGGSPWIRGAALGLLATLAILVKITTAPLVVGVLVVLLVRSRWREAATAALVLVPGCGWWVLRNLSLYGDLTGQAGVDAAGYRFAGGGATPFALAREALTYLTLPDEYLRNVFAAPTAIDALAVLVGVILAAGAIALPARGRRSVRGLPVALLAVVGAVSVAAWLAQVSLGWHVAFRTAYGALPLAALAYGSATLWARGRRTGWILCALSVLLLLVLCGWTGLQLTAVSDRVMLRI</sequence>
<feature type="transmembrane region" description="Helical" evidence="8">
    <location>
        <begin position="323"/>
        <end position="341"/>
    </location>
</feature>
<dbReference type="OrthoDB" id="5146866at2"/>
<dbReference type="InterPro" id="IPR050297">
    <property type="entry name" value="LipidA_mod_glycosyltrf_83"/>
</dbReference>
<comment type="subcellular location">
    <subcellularLocation>
        <location evidence="1">Cell membrane</location>
        <topology evidence="1">Multi-pass membrane protein</topology>
    </subcellularLocation>
</comment>
<evidence type="ECO:0000256" key="2">
    <source>
        <dbReference type="ARBA" id="ARBA00022475"/>
    </source>
</evidence>
<keyword evidence="10" id="KW-1185">Reference proteome</keyword>
<comment type="caution">
    <text evidence="9">The sequence shown here is derived from an EMBL/GenBank/DDBJ whole genome shotgun (WGS) entry which is preliminary data.</text>
</comment>
<keyword evidence="7 8" id="KW-0472">Membrane</keyword>
<feature type="transmembrane region" description="Helical" evidence="8">
    <location>
        <begin position="288"/>
        <end position="311"/>
    </location>
</feature>
<keyword evidence="6 8" id="KW-1133">Transmembrane helix</keyword>
<dbReference type="GO" id="GO:0009103">
    <property type="term" value="P:lipopolysaccharide biosynthetic process"/>
    <property type="evidence" value="ECO:0007669"/>
    <property type="project" value="UniProtKB-ARBA"/>
</dbReference>
<proteinExistence type="predicted"/>
<evidence type="ECO:0000256" key="5">
    <source>
        <dbReference type="ARBA" id="ARBA00022692"/>
    </source>
</evidence>
<evidence type="ECO:0000256" key="3">
    <source>
        <dbReference type="ARBA" id="ARBA00022676"/>
    </source>
</evidence>
<dbReference type="PANTHER" id="PTHR33908">
    <property type="entry name" value="MANNOSYLTRANSFERASE YKCB-RELATED"/>
    <property type="match status" value="1"/>
</dbReference>
<reference evidence="9 10" key="1">
    <citation type="submission" date="2015-02" db="EMBL/GenBank/DDBJ databases">
        <title>Draft genome sequences of ten Microbacterium spp. with emphasis on heavy metal contaminated environments.</title>
        <authorList>
            <person name="Corretto E."/>
        </authorList>
    </citation>
    <scope>NUCLEOTIDE SEQUENCE [LARGE SCALE GENOMIC DNA]</scope>
    <source>
        <strain evidence="9 10">DSM 23848</strain>
    </source>
</reference>
<dbReference type="EMBL" id="JYIT01000065">
    <property type="protein sequence ID" value="KJL26362.1"/>
    <property type="molecule type" value="Genomic_DNA"/>
</dbReference>
<organism evidence="9 10">
    <name type="scientific">Microbacterium azadirachtae</name>
    <dbReference type="NCBI Taxonomy" id="582680"/>
    <lineage>
        <taxon>Bacteria</taxon>
        <taxon>Bacillati</taxon>
        <taxon>Actinomycetota</taxon>
        <taxon>Actinomycetes</taxon>
        <taxon>Micrococcales</taxon>
        <taxon>Microbacteriaceae</taxon>
        <taxon>Microbacterium</taxon>
    </lineage>
</organism>
<accession>A0A0F0KZP6</accession>
<feature type="transmembrane region" description="Helical" evidence="8">
    <location>
        <begin position="111"/>
        <end position="129"/>
    </location>
</feature>
<dbReference type="RefSeq" id="WP_045249799.1">
    <property type="nucleotide sequence ID" value="NZ_JYIT01000065.1"/>
</dbReference>
<dbReference type="AlphaFoldDB" id="A0A0F0KZP6"/>
<feature type="transmembrane region" description="Helical" evidence="8">
    <location>
        <begin position="188"/>
        <end position="214"/>
    </location>
</feature>
<evidence type="ECO:0000313" key="9">
    <source>
        <dbReference type="EMBL" id="KJL26362.1"/>
    </source>
</evidence>
<evidence type="ECO:0000256" key="8">
    <source>
        <dbReference type="SAM" id="Phobius"/>
    </source>
</evidence>
<feature type="transmembrane region" description="Helical" evidence="8">
    <location>
        <begin position="221"/>
        <end position="237"/>
    </location>
</feature>
<dbReference type="PANTHER" id="PTHR33908:SF3">
    <property type="entry name" value="UNDECAPRENYL PHOSPHATE-ALPHA-4-AMINO-4-DEOXY-L-ARABINOSE ARABINOSYL TRANSFERASE"/>
    <property type="match status" value="1"/>
</dbReference>
<dbReference type="GO" id="GO:0016763">
    <property type="term" value="F:pentosyltransferase activity"/>
    <property type="evidence" value="ECO:0007669"/>
    <property type="project" value="TreeGrafter"/>
</dbReference>